<dbReference type="InParanoid" id="A0A2H3D6F7"/>
<keyword evidence="3" id="KW-1185">Reference proteome</keyword>
<gene>
    <name evidence="2" type="ORF">ARMGADRAFT_600055</name>
</gene>
<dbReference type="EMBL" id="KZ293696">
    <property type="protein sequence ID" value="PBK84657.1"/>
    <property type="molecule type" value="Genomic_DNA"/>
</dbReference>
<accession>A0A2H3D6F7</accession>
<keyword evidence="1" id="KW-1133">Transmembrane helix</keyword>
<reference evidence="3" key="1">
    <citation type="journal article" date="2017" name="Nat. Ecol. Evol.">
        <title>Genome expansion and lineage-specific genetic innovations in the forest pathogenic fungi Armillaria.</title>
        <authorList>
            <person name="Sipos G."/>
            <person name="Prasanna A.N."/>
            <person name="Walter M.C."/>
            <person name="O'Connor E."/>
            <person name="Balint B."/>
            <person name="Krizsan K."/>
            <person name="Kiss B."/>
            <person name="Hess J."/>
            <person name="Varga T."/>
            <person name="Slot J."/>
            <person name="Riley R."/>
            <person name="Boka B."/>
            <person name="Rigling D."/>
            <person name="Barry K."/>
            <person name="Lee J."/>
            <person name="Mihaltcheva S."/>
            <person name="LaButti K."/>
            <person name="Lipzen A."/>
            <person name="Waldron R."/>
            <person name="Moloney N.M."/>
            <person name="Sperisen C."/>
            <person name="Kredics L."/>
            <person name="Vagvoelgyi C."/>
            <person name="Patrignani A."/>
            <person name="Fitzpatrick D."/>
            <person name="Nagy I."/>
            <person name="Doyle S."/>
            <person name="Anderson J.B."/>
            <person name="Grigoriev I.V."/>
            <person name="Gueldener U."/>
            <person name="Muensterkoetter M."/>
            <person name="Nagy L.G."/>
        </authorList>
    </citation>
    <scope>NUCLEOTIDE SEQUENCE [LARGE SCALE GENOMIC DNA]</scope>
    <source>
        <strain evidence="3">Ar21-2</strain>
    </source>
</reference>
<sequence>MLLPCQSCVMPLRVDHEQVQVRIPTLILSLLPPPSPLLRFTPCLFSLSSCLLVAIFVVQCAICSFYHHTRPPIMHCFHRKFGENERSPESCICRKFTYLRHGWRIYPGIRGGTEGNDVTRISVAATCPEFAPFALVTFITAYALAPDFGFPVPLYHGVHTCLHNLLRLYQCALYMDGLDAMPLCDTNVAGMESIGRKDQGGELGCVRTVAEKMYSLYGCL</sequence>
<dbReference type="Proteomes" id="UP000217790">
    <property type="component" value="Unassembled WGS sequence"/>
</dbReference>
<dbReference type="AlphaFoldDB" id="A0A2H3D6F7"/>
<feature type="transmembrane region" description="Helical" evidence="1">
    <location>
        <begin position="44"/>
        <end position="66"/>
    </location>
</feature>
<keyword evidence="1" id="KW-0812">Transmembrane</keyword>
<evidence type="ECO:0000313" key="3">
    <source>
        <dbReference type="Proteomes" id="UP000217790"/>
    </source>
</evidence>
<evidence type="ECO:0000313" key="2">
    <source>
        <dbReference type="EMBL" id="PBK84657.1"/>
    </source>
</evidence>
<evidence type="ECO:0000256" key="1">
    <source>
        <dbReference type="SAM" id="Phobius"/>
    </source>
</evidence>
<protein>
    <submittedName>
        <fullName evidence="2">Uncharacterized protein</fullName>
    </submittedName>
</protein>
<organism evidence="2 3">
    <name type="scientific">Armillaria gallica</name>
    <name type="common">Bulbous honey fungus</name>
    <name type="synonym">Armillaria bulbosa</name>
    <dbReference type="NCBI Taxonomy" id="47427"/>
    <lineage>
        <taxon>Eukaryota</taxon>
        <taxon>Fungi</taxon>
        <taxon>Dikarya</taxon>
        <taxon>Basidiomycota</taxon>
        <taxon>Agaricomycotina</taxon>
        <taxon>Agaricomycetes</taxon>
        <taxon>Agaricomycetidae</taxon>
        <taxon>Agaricales</taxon>
        <taxon>Marasmiineae</taxon>
        <taxon>Physalacriaceae</taxon>
        <taxon>Armillaria</taxon>
    </lineage>
</organism>
<name>A0A2H3D6F7_ARMGA</name>
<keyword evidence="1" id="KW-0472">Membrane</keyword>
<dbReference type="OrthoDB" id="3123100at2759"/>
<proteinExistence type="predicted"/>